<reference evidence="11" key="1">
    <citation type="submission" date="2025-08" db="UniProtKB">
        <authorList>
            <consortium name="RefSeq"/>
        </authorList>
    </citation>
    <scope>IDENTIFICATION</scope>
    <source>
        <tissue evidence="11">Fruit stalk</tissue>
    </source>
</reference>
<dbReference type="SFLD" id="SFLDG00358">
    <property type="entry name" value="Main_(cytGST)"/>
    <property type="match status" value="1"/>
</dbReference>
<keyword evidence="10" id="KW-1185">Reference proteome</keyword>
<dbReference type="InterPro" id="IPR045073">
    <property type="entry name" value="Omega/Tau-like"/>
</dbReference>
<keyword evidence="5" id="KW-0808">Transferase</keyword>
<dbReference type="AlphaFoldDB" id="A0A6P5XVD0"/>
<dbReference type="SUPFAM" id="SSF47616">
    <property type="entry name" value="GST C-terminal domain-like"/>
    <property type="match status" value="1"/>
</dbReference>
<gene>
    <name evidence="11" type="primary">LOC111286454</name>
</gene>
<dbReference type="KEGG" id="dzi:111286454"/>
<dbReference type="SUPFAM" id="SSF52833">
    <property type="entry name" value="Thioredoxin-like"/>
    <property type="match status" value="1"/>
</dbReference>
<dbReference type="GeneID" id="111286454"/>
<dbReference type="InterPro" id="IPR004045">
    <property type="entry name" value="Glutathione_S-Trfase_N"/>
</dbReference>
<comment type="subcellular location">
    <subcellularLocation>
        <location evidence="1">Cytoplasm</location>
        <location evidence="1">Cytosol</location>
    </subcellularLocation>
</comment>
<evidence type="ECO:0000256" key="6">
    <source>
        <dbReference type="ARBA" id="ARBA00025743"/>
    </source>
</evidence>
<name>A0A6P5XVD0_DURZI</name>
<dbReference type="FunFam" id="1.20.1050.10:FF:000012">
    <property type="entry name" value="Tau class glutathione S-transferase"/>
    <property type="match status" value="1"/>
</dbReference>
<dbReference type="GO" id="GO:0005829">
    <property type="term" value="C:cytosol"/>
    <property type="evidence" value="ECO:0007669"/>
    <property type="project" value="UniProtKB-SubCell"/>
</dbReference>
<evidence type="ECO:0000256" key="2">
    <source>
        <dbReference type="ARBA" id="ARBA00012452"/>
    </source>
</evidence>
<proteinExistence type="inferred from homology"/>
<dbReference type="Proteomes" id="UP000515121">
    <property type="component" value="Unplaced"/>
</dbReference>
<dbReference type="GO" id="GO:0009407">
    <property type="term" value="P:toxin catabolic process"/>
    <property type="evidence" value="ECO:0007669"/>
    <property type="project" value="UniProtKB-ARBA"/>
</dbReference>
<dbReference type="PANTHER" id="PTHR11260:SF676">
    <property type="entry name" value="GLUTATHIONE S-TRANSFERASE U8"/>
    <property type="match status" value="1"/>
</dbReference>
<accession>A0A6P5XVD0</accession>
<dbReference type="PROSITE" id="PS50405">
    <property type="entry name" value="GST_CTER"/>
    <property type="match status" value="1"/>
</dbReference>
<feature type="domain" description="GST C-terminal" evidence="9">
    <location>
        <begin position="87"/>
        <end position="211"/>
    </location>
</feature>
<evidence type="ECO:0000256" key="5">
    <source>
        <dbReference type="ARBA" id="ARBA00022679"/>
    </source>
</evidence>
<protein>
    <recommendedName>
        <fullName evidence="2">glutathione transferase</fullName>
        <ecNumber evidence="2">2.5.1.18</ecNumber>
    </recommendedName>
</protein>
<evidence type="ECO:0000256" key="3">
    <source>
        <dbReference type="ARBA" id="ARBA00022490"/>
    </source>
</evidence>
<evidence type="ECO:0000259" key="8">
    <source>
        <dbReference type="PROSITE" id="PS50404"/>
    </source>
</evidence>
<evidence type="ECO:0000256" key="4">
    <source>
        <dbReference type="ARBA" id="ARBA00022575"/>
    </source>
</evidence>
<dbReference type="RefSeq" id="XP_022732160.1">
    <property type="nucleotide sequence ID" value="XM_022876425.1"/>
</dbReference>
<dbReference type="PROSITE" id="PS50404">
    <property type="entry name" value="GST_NTER"/>
    <property type="match status" value="1"/>
</dbReference>
<dbReference type="PANTHER" id="PTHR11260">
    <property type="entry name" value="GLUTATHIONE S-TRANSFERASE, GST, SUPERFAMILY, GST DOMAIN CONTAINING"/>
    <property type="match status" value="1"/>
</dbReference>
<comment type="similarity">
    <text evidence="6">Belongs to the GST superfamily. Tau family.</text>
</comment>
<dbReference type="SFLD" id="SFLDS00019">
    <property type="entry name" value="Glutathione_Transferase_(cytos"/>
    <property type="match status" value="1"/>
</dbReference>
<dbReference type="Pfam" id="PF02798">
    <property type="entry name" value="GST_N"/>
    <property type="match status" value="1"/>
</dbReference>
<evidence type="ECO:0000256" key="7">
    <source>
        <dbReference type="ARBA" id="ARBA00047960"/>
    </source>
</evidence>
<dbReference type="GO" id="GO:0006749">
    <property type="term" value="P:glutathione metabolic process"/>
    <property type="evidence" value="ECO:0007669"/>
    <property type="project" value="InterPro"/>
</dbReference>
<comment type="catalytic activity">
    <reaction evidence="7">
        <text>RX + glutathione = an S-substituted glutathione + a halide anion + H(+)</text>
        <dbReference type="Rhea" id="RHEA:16437"/>
        <dbReference type="ChEBI" id="CHEBI:15378"/>
        <dbReference type="ChEBI" id="CHEBI:16042"/>
        <dbReference type="ChEBI" id="CHEBI:17792"/>
        <dbReference type="ChEBI" id="CHEBI:57925"/>
        <dbReference type="ChEBI" id="CHEBI:90779"/>
        <dbReference type="EC" id="2.5.1.18"/>
    </reaction>
</comment>
<dbReference type="Gene3D" id="3.40.30.10">
    <property type="entry name" value="Glutaredoxin"/>
    <property type="match status" value="1"/>
</dbReference>
<evidence type="ECO:0000313" key="11">
    <source>
        <dbReference type="RefSeq" id="XP_022732160.1"/>
    </source>
</evidence>
<evidence type="ECO:0000256" key="1">
    <source>
        <dbReference type="ARBA" id="ARBA00004514"/>
    </source>
</evidence>
<evidence type="ECO:0000259" key="9">
    <source>
        <dbReference type="PROSITE" id="PS50405"/>
    </source>
</evidence>
<feature type="domain" description="GST N-terminal" evidence="8">
    <location>
        <begin position="3"/>
        <end position="82"/>
    </location>
</feature>
<dbReference type="InterPro" id="IPR040079">
    <property type="entry name" value="Glutathione_S-Trfase"/>
</dbReference>
<dbReference type="CDD" id="cd03185">
    <property type="entry name" value="GST_C_Tau"/>
    <property type="match status" value="1"/>
</dbReference>
<dbReference type="InterPro" id="IPR010987">
    <property type="entry name" value="Glutathione-S-Trfase_C-like"/>
</dbReference>
<dbReference type="InterPro" id="IPR045074">
    <property type="entry name" value="GST_C_Tau"/>
</dbReference>
<dbReference type="InterPro" id="IPR036249">
    <property type="entry name" value="Thioredoxin-like_sf"/>
</dbReference>
<sequence>MAEEVKLFGMWASSYNLRIELALKLKGMPYEYIEEDLSNKSNVLLQLNSVHEKIPVLVHNGKPIMESLVILEYIDETWKNNPLLPQDPYERATARFWAKFIDEKIQPTARNVNLAEGKEQEEAVEECCQQLKRLENELKGKSFFGSDTVGYLDIAALVIAFWFEVVREVVGLELVTEERFPILCKWIGKLQNIDAVNECAAVNECRPPKEEHFNNIRTRFEAAKADSK</sequence>
<dbReference type="SFLD" id="SFLDG01152">
    <property type="entry name" value="Main.3:_Omega-_and_Tau-like"/>
    <property type="match status" value="1"/>
</dbReference>
<dbReference type="GO" id="GO:0004364">
    <property type="term" value="F:glutathione transferase activity"/>
    <property type="evidence" value="ECO:0007669"/>
    <property type="project" value="UniProtKB-EC"/>
</dbReference>
<dbReference type="InterPro" id="IPR036282">
    <property type="entry name" value="Glutathione-S-Trfase_C_sf"/>
</dbReference>
<dbReference type="Gene3D" id="1.20.1050.10">
    <property type="match status" value="1"/>
</dbReference>
<dbReference type="Pfam" id="PF00043">
    <property type="entry name" value="GST_C"/>
    <property type="match status" value="1"/>
</dbReference>
<keyword evidence="4" id="KW-0216">Detoxification</keyword>
<dbReference type="FunFam" id="3.40.30.10:FF:000014">
    <property type="entry name" value="Tau class glutathione S-transferase"/>
    <property type="match status" value="1"/>
</dbReference>
<evidence type="ECO:0000313" key="10">
    <source>
        <dbReference type="Proteomes" id="UP000515121"/>
    </source>
</evidence>
<dbReference type="InterPro" id="IPR004046">
    <property type="entry name" value="GST_C"/>
</dbReference>
<dbReference type="CDD" id="cd03058">
    <property type="entry name" value="GST_N_Tau"/>
    <property type="match status" value="1"/>
</dbReference>
<dbReference type="EC" id="2.5.1.18" evidence="2"/>
<dbReference type="OrthoDB" id="4951845at2759"/>
<organism evidence="10 11">
    <name type="scientific">Durio zibethinus</name>
    <name type="common">Durian</name>
    <dbReference type="NCBI Taxonomy" id="66656"/>
    <lineage>
        <taxon>Eukaryota</taxon>
        <taxon>Viridiplantae</taxon>
        <taxon>Streptophyta</taxon>
        <taxon>Embryophyta</taxon>
        <taxon>Tracheophyta</taxon>
        <taxon>Spermatophyta</taxon>
        <taxon>Magnoliopsida</taxon>
        <taxon>eudicotyledons</taxon>
        <taxon>Gunneridae</taxon>
        <taxon>Pentapetalae</taxon>
        <taxon>rosids</taxon>
        <taxon>malvids</taxon>
        <taxon>Malvales</taxon>
        <taxon>Malvaceae</taxon>
        <taxon>Helicteroideae</taxon>
        <taxon>Durio</taxon>
    </lineage>
</organism>
<keyword evidence="3" id="KW-0963">Cytoplasm</keyword>